<evidence type="ECO:0000256" key="4">
    <source>
        <dbReference type="ARBA" id="ARBA00023239"/>
    </source>
</evidence>
<evidence type="ECO:0000313" key="6">
    <source>
        <dbReference type="EMBL" id="NYE71730.1"/>
    </source>
</evidence>
<dbReference type="Gene3D" id="2.70.98.70">
    <property type="match status" value="1"/>
</dbReference>
<dbReference type="InterPro" id="IPR006311">
    <property type="entry name" value="TAT_signal"/>
</dbReference>
<keyword evidence="3" id="KW-0574">Periplasm</keyword>
<sequence>MSAESSPHPIARRRLLQAGAGLSLAVPLSGWATSRAAAEPTSATKTHSTYYTAERVANARRNIERYPWARQQRDATVAAAAPFLAHDDEFWWNFVTPQSVSRSLGVLIRYRQRIKGSPGPDGAEINKFGNYPWKIDAVNHPWKLQSPVTGERYPSNDFASFYAAGLNEHGIFDPVLARERGSQFLINELYPARGEGWGVDDGMGWTDPDGDTWTFVAYYNHWAVWNTGGGQAFHGYILRALNSLRDAYLFTGQTEYAHKGLVLLDRIADVYPAMDVSAYRWENGFDNGDPNVHTVQGKILHDIWETGIARAFLLAYDAFYPAIDTDIELLDFVAAQAARYKITTPKSTPAEFRKHVEDHIVRLVYPAVQNSRIRGNTGMHQSVLALAAVVQDEENTSKEWLDFVFKPGELIKVADPAAPYGRRYEVTGGNMARVLIDEIDRDGWGNEAAPGYNAGWLGNFLLLADAVDGYQRYPDYDLFGHLKFLKMFTAIYPITMLSRYTPTIGDSGNTGGPAMVGSLATDLLGFTKTKDPGLAQLIFQRNGNSTANLRGNIYDAEPEGVVAEIQTIVDEQGRFNPGTVHQTGYGFSALREGSGADARGAWIYYGRSGGHGHRDTLNLGVHASGMDLAPDLGYPEVTGSDPERLNWTMATVSHNTVVVDESSQKAHWVALPRLIGDSDRVRVVEVDAPRAYSQTELYRRTTTMITVDDHRSYLVDFFRVDGGDDHVFSFHGAKGTVTTTGLDLVDQAGGSYAGPDVPFQDPDYNKNGKLGGFNYLNAVQRDTSPAGPFRVDWKIADNWNVHAQDPDARLRLTLLSPVDDVALADGIPPRNKPGNPDRLRYLLAHRQGSELRSNFVSVIESYPGDSVITGRTLVPVRTEDGQEVDQFQVAAVKIDFADGRTDYVISSTADDQVYVIDGRLRFRGRFGVCTLQDGEERHHFLHDCRLLGEQGQRSHSRFEGTVADFTRELTDRNELTVDLADGRHGPRFDPATLTGLYVHVATDGERNGSYKIVGARKVSINRFVLELGDQTLIRGLRDPDDANAGYTYDITAGARFTLPLTLST</sequence>
<dbReference type="Gene3D" id="1.50.10.100">
    <property type="entry name" value="Chondroitin AC/alginate lyase"/>
    <property type="match status" value="1"/>
</dbReference>
<dbReference type="GO" id="GO:0042597">
    <property type="term" value="C:periplasmic space"/>
    <property type="evidence" value="ECO:0007669"/>
    <property type="project" value="UniProtKB-SubCell"/>
</dbReference>
<feature type="domain" description="Heparinase II/III-like C-terminal" evidence="5">
    <location>
        <begin position="606"/>
        <end position="733"/>
    </location>
</feature>
<reference evidence="6 7" key="1">
    <citation type="submission" date="2020-07" db="EMBL/GenBank/DDBJ databases">
        <title>Sequencing the genomes of 1000 actinobacteria strains.</title>
        <authorList>
            <person name="Klenk H.-P."/>
        </authorList>
    </citation>
    <scope>NUCLEOTIDE SEQUENCE [LARGE SCALE GENOMIC DNA]</scope>
    <source>
        <strain evidence="6 7">DSM 22083</strain>
    </source>
</reference>
<keyword evidence="2" id="KW-0732">Signal</keyword>
<keyword evidence="7" id="KW-1185">Reference proteome</keyword>
<evidence type="ECO:0000313" key="7">
    <source>
        <dbReference type="Proteomes" id="UP000569914"/>
    </source>
</evidence>
<comment type="subcellular location">
    <subcellularLocation>
        <location evidence="1">Periplasm</location>
    </subcellularLocation>
</comment>
<name>A0A7Y9LCI7_9ACTN</name>
<dbReference type="Proteomes" id="UP000569914">
    <property type="component" value="Unassembled WGS sequence"/>
</dbReference>
<protein>
    <recommendedName>
        <fullName evidence="5">Heparinase II/III-like C-terminal domain-containing protein</fullName>
    </recommendedName>
</protein>
<comment type="caution">
    <text evidence="6">The sequence shown here is derived from an EMBL/GenBank/DDBJ whole genome shotgun (WGS) entry which is preliminary data.</text>
</comment>
<evidence type="ECO:0000256" key="1">
    <source>
        <dbReference type="ARBA" id="ARBA00004418"/>
    </source>
</evidence>
<dbReference type="RefSeq" id="WP_179752079.1">
    <property type="nucleotide sequence ID" value="NZ_JACCBU010000001.1"/>
</dbReference>
<dbReference type="SUPFAM" id="SSF48230">
    <property type="entry name" value="Chondroitin AC/alginate lyase"/>
    <property type="match status" value="1"/>
</dbReference>
<keyword evidence="4" id="KW-0456">Lyase</keyword>
<dbReference type="Pfam" id="PF07940">
    <property type="entry name" value="Hepar_II_III_C"/>
    <property type="match status" value="1"/>
</dbReference>
<dbReference type="PANTHER" id="PTHR39210">
    <property type="entry name" value="HEPARIN-SULFATE LYASE"/>
    <property type="match status" value="1"/>
</dbReference>
<accession>A0A7Y9LCI7</accession>
<proteinExistence type="predicted"/>
<dbReference type="AlphaFoldDB" id="A0A7Y9LCI7"/>
<dbReference type="PROSITE" id="PS51318">
    <property type="entry name" value="TAT"/>
    <property type="match status" value="1"/>
</dbReference>
<gene>
    <name evidence="6" type="ORF">BKA15_003059</name>
</gene>
<evidence type="ECO:0000259" key="5">
    <source>
        <dbReference type="Pfam" id="PF07940"/>
    </source>
</evidence>
<dbReference type="GO" id="GO:0016829">
    <property type="term" value="F:lyase activity"/>
    <property type="evidence" value="ECO:0007669"/>
    <property type="project" value="UniProtKB-KW"/>
</dbReference>
<dbReference type="InterPro" id="IPR012480">
    <property type="entry name" value="Hepar_II_III_C"/>
</dbReference>
<dbReference type="EMBL" id="JACCBU010000001">
    <property type="protein sequence ID" value="NYE71730.1"/>
    <property type="molecule type" value="Genomic_DNA"/>
</dbReference>
<organism evidence="6 7">
    <name type="scientific">Microlunatus parietis</name>
    <dbReference type="NCBI Taxonomy" id="682979"/>
    <lineage>
        <taxon>Bacteria</taxon>
        <taxon>Bacillati</taxon>
        <taxon>Actinomycetota</taxon>
        <taxon>Actinomycetes</taxon>
        <taxon>Propionibacteriales</taxon>
        <taxon>Propionibacteriaceae</taxon>
        <taxon>Microlunatus</taxon>
    </lineage>
</organism>
<evidence type="ECO:0000256" key="2">
    <source>
        <dbReference type="ARBA" id="ARBA00022729"/>
    </source>
</evidence>
<dbReference type="PANTHER" id="PTHR39210:SF1">
    <property type="entry name" value="HEPARIN-SULFATE LYASE"/>
    <property type="match status" value="1"/>
</dbReference>
<evidence type="ECO:0000256" key="3">
    <source>
        <dbReference type="ARBA" id="ARBA00022764"/>
    </source>
</evidence>
<dbReference type="InterPro" id="IPR008929">
    <property type="entry name" value="Chondroitin_lyas"/>
</dbReference>